<dbReference type="RefSeq" id="WP_190930226.1">
    <property type="nucleotide sequence ID" value="NZ_JACXJA010000031.1"/>
</dbReference>
<evidence type="ECO:0000313" key="2">
    <source>
        <dbReference type="Proteomes" id="UP000639396"/>
    </source>
</evidence>
<dbReference type="InterPro" id="IPR004375">
    <property type="entry name" value="NanQ/TabA/YiaL"/>
</dbReference>
<organism evidence="1 2">
    <name type="scientific">Paenibacillus oceani</name>
    <dbReference type="NCBI Taxonomy" id="2772510"/>
    <lineage>
        <taxon>Bacteria</taxon>
        <taxon>Bacillati</taxon>
        <taxon>Bacillota</taxon>
        <taxon>Bacilli</taxon>
        <taxon>Bacillales</taxon>
        <taxon>Paenibacillaceae</taxon>
        <taxon>Paenibacillus</taxon>
    </lineage>
</organism>
<dbReference type="Proteomes" id="UP000639396">
    <property type="component" value="Unassembled WGS sequence"/>
</dbReference>
<dbReference type="InterPro" id="IPR037012">
    <property type="entry name" value="NanQ/TabA/YiaL_sf"/>
</dbReference>
<keyword evidence="2" id="KW-1185">Reference proteome</keyword>
<gene>
    <name evidence="1" type="ORF">IDH45_21650</name>
</gene>
<dbReference type="Gene3D" id="2.60.120.370">
    <property type="entry name" value="YhcH/YjgK/YiaL"/>
    <property type="match status" value="1"/>
</dbReference>
<dbReference type="GO" id="GO:0005829">
    <property type="term" value="C:cytosol"/>
    <property type="evidence" value="ECO:0007669"/>
    <property type="project" value="TreeGrafter"/>
</dbReference>
<dbReference type="EMBL" id="JACXJA010000031">
    <property type="protein sequence ID" value="MBD2864598.1"/>
    <property type="molecule type" value="Genomic_DNA"/>
</dbReference>
<reference evidence="1" key="1">
    <citation type="submission" date="2020-09" db="EMBL/GenBank/DDBJ databases">
        <title>A novel bacterium of genus Paenibacillus, isolated from South China Sea.</title>
        <authorList>
            <person name="Huang H."/>
            <person name="Mo K."/>
            <person name="Hu Y."/>
        </authorList>
    </citation>
    <scope>NUCLEOTIDE SEQUENCE</scope>
    <source>
        <strain evidence="1">IB182363</strain>
    </source>
</reference>
<dbReference type="Pfam" id="PF04074">
    <property type="entry name" value="DUF386"/>
    <property type="match status" value="1"/>
</dbReference>
<dbReference type="PANTHER" id="PTHR34986:SF1">
    <property type="entry name" value="PROTEIN YIAL"/>
    <property type="match status" value="1"/>
</dbReference>
<protein>
    <submittedName>
        <fullName evidence="1">YhcH/YjgK/YiaL family protein</fullName>
    </submittedName>
</protein>
<sequence>MITDSLQHIRQYSSVSPRLERAALFLETHDCKALEPGKYEIDGDHVYALVQHYETKPREKGLWEAHRQYLDVQYMAEGCEALGYVPIDRTEVTRPYDRDGDYALFSASGDFFTLREGHFAVFAPHDVHMPAIQLEAAQAVKKIVIKVLI</sequence>
<name>A0A927CAS6_9BACL</name>
<dbReference type="PANTHER" id="PTHR34986">
    <property type="entry name" value="EVOLVED BETA-GALACTOSIDASE SUBUNIT BETA"/>
    <property type="match status" value="1"/>
</dbReference>
<dbReference type="NCBIfam" id="TIGR00022">
    <property type="entry name" value="YhcH/YjgK/YiaL family protein"/>
    <property type="match status" value="1"/>
</dbReference>
<comment type="caution">
    <text evidence="1">The sequence shown here is derived from an EMBL/GenBank/DDBJ whole genome shotgun (WGS) entry which is preliminary data.</text>
</comment>
<evidence type="ECO:0000313" key="1">
    <source>
        <dbReference type="EMBL" id="MBD2864598.1"/>
    </source>
</evidence>
<accession>A0A927CAS6</accession>
<dbReference type="AlphaFoldDB" id="A0A927CAS6"/>
<dbReference type="SUPFAM" id="SSF51197">
    <property type="entry name" value="Clavaminate synthase-like"/>
    <property type="match status" value="1"/>
</dbReference>
<proteinExistence type="predicted"/>